<dbReference type="OrthoDB" id="409374at2759"/>
<keyword evidence="3" id="KW-1185">Reference proteome</keyword>
<name>A0A9C6T131_DROAB</name>
<sequence length="211" mass="22507">MLVRRAILILALMPSLSLAASSKNCPIGYRKIGLQSSKCVPICRQKCGSGNCIKPNVCSCLRGYENLNKLSSNRCVPKCKGGCHNGRCAAPNKCFCAPKYKLNVTTGHCLPICDSGCPNGSCKIPGVCTCNEGFTLNPTTQTCHPQCKDGYKLDFTDNRCIPVCSKPCDNGFCSSPETCGCNENYQKGLDNKCAPISKEGCLNGICTSPGK</sequence>
<feature type="domain" description="EGF-like" evidence="2">
    <location>
        <begin position="78"/>
        <end position="110"/>
    </location>
</feature>
<evidence type="ECO:0000313" key="3">
    <source>
        <dbReference type="Proteomes" id="UP000515160"/>
    </source>
</evidence>
<dbReference type="RefSeq" id="XP_051862935.1">
    <property type="nucleotide sequence ID" value="XM_052006975.1"/>
</dbReference>
<dbReference type="GeneID" id="127565969"/>
<evidence type="ECO:0000313" key="4">
    <source>
        <dbReference type="RefSeq" id="XP_051862935.1"/>
    </source>
</evidence>
<feature type="domain" description="EGF-like" evidence="2">
    <location>
        <begin position="112"/>
        <end position="144"/>
    </location>
</feature>
<dbReference type="PANTHER" id="PTHR24047:SF32">
    <property type="entry name" value="FI01909P-RELATED"/>
    <property type="match status" value="1"/>
</dbReference>
<dbReference type="Gene3D" id="2.10.25.10">
    <property type="entry name" value="Laminin"/>
    <property type="match status" value="4"/>
</dbReference>
<feature type="chain" id="PRO_5038360856" evidence="1">
    <location>
        <begin position="20"/>
        <end position="211"/>
    </location>
</feature>
<dbReference type="Proteomes" id="UP000515160">
    <property type="component" value="Chromosome 2R"/>
</dbReference>
<protein>
    <submittedName>
        <fullName evidence="4">Epidermal growth factor-like protein</fullName>
    </submittedName>
</protein>
<dbReference type="InterPro" id="IPR009030">
    <property type="entry name" value="Growth_fac_rcpt_cys_sf"/>
</dbReference>
<feature type="domain" description="EGF-like" evidence="2">
    <location>
        <begin position="42"/>
        <end position="76"/>
    </location>
</feature>
<dbReference type="PANTHER" id="PTHR24047">
    <property type="entry name" value="FI01909P-RELATED"/>
    <property type="match status" value="1"/>
</dbReference>
<dbReference type="InterPro" id="IPR003341">
    <property type="entry name" value="Cys_rich_tripleX"/>
</dbReference>
<dbReference type="InterPro" id="IPR053255">
    <property type="entry name" value="EGF-like_domain"/>
</dbReference>
<dbReference type="Pfam" id="PF02363">
    <property type="entry name" value="C_tripleX"/>
    <property type="match status" value="5"/>
</dbReference>
<dbReference type="AlphaFoldDB" id="A0A9C6T131"/>
<evidence type="ECO:0000259" key="2">
    <source>
        <dbReference type="SMART" id="SM00181"/>
    </source>
</evidence>
<evidence type="ECO:0000256" key="1">
    <source>
        <dbReference type="SAM" id="SignalP"/>
    </source>
</evidence>
<keyword evidence="1" id="KW-0732">Signal</keyword>
<accession>A0A9C6T131</accession>
<dbReference type="SMART" id="SM00181">
    <property type="entry name" value="EGF"/>
    <property type="match status" value="4"/>
</dbReference>
<organism evidence="3 4">
    <name type="scientific">Drosophila albomicans</name>
    <name type="common">Fruit fly</name>
    <dbReference type="NCBI Taxonomy" id="7291"/>
    <lineage>
        <taxon>Eukaryota</taxon>
        <taxon>Metazoa</taxon>
        <taxon>Ecdysozoa</taxon>
        <taxon>Arthropoda</taxon>
        <taxon>Hexapoda</taxon>
        <taxon>Insecta</taxon>
        <taxon>Pterygota</taxon>
        <taxon>Neoptera</taxon>
        <taxon>Endopterygota</taxon>
        <taxon>Diptera</taxon>
        <taxon>Brachycera</taxon>
        <taxon>Muscomorpha</taxon>
        <taxon>Ephydroidea</taxon>
        <taxon>Drosophilidae</taxon>
        <taxon>Drosophila</taxon>
    </lineage>
</organism>
<feature type="signal peptide" evidence="1">
    <location>
        <begin position="1"/>
        <end position="19"/>
    </location>
</feature>
<dbReference type="InterPro" id="IPR000742">
    <property type="entry name" value="EGF"/>
</dbReference>
<gene>
    <name evidence="4" type="primary">LOC127565969</name>
</gene>
<dbReference type="SUPFAM" id="SSF57184">
    <property type="entry name" value="Growth factor receptor domain"/>
    <property type="match status" value="1"/>
</dbReference>
<feature type="domain" description="EGF-like" evidence="2">
    <location>
        <begin position="163"/>
        <end position="194"/>
    </location>
</feature>
<proteinExistence type="predicted"/>
<reference evidence="4" key="1">
    <citation type="submission" date="2025-08" db="UniProtKB">
        <authorList>
            <consortium name="RefSeq"/>
        </authorList>
    </citation>
    <scope>IDENTIFICATION</scope>
    <source>
        <strain evidence="4">15112-1751.03</strain>
        <tissue evidence="4">Whole Adult</tissue>
    </source>
</reference>